<proteinExistence type="predicted"/>
<reference evidence="4" key="1">
    <citation type="submission" date="2020-05" db="EMBL/GenBank/DDBJ databases">
        <authorList>
            <person name="Chiriac C."/>
            <person name="Salcher M."/>
            <person name="Ghai R."/>
            <person name="Kavagutti S V."/>
        </authorList>
    </citation>
    <scope>NUCLEOTIDE SEQUENCE</scope>
</reference>
<evidence type="ECO:0000313" key="1">
    <source>
        <dbReference type="EMBL" id="CAB4850190.1"/>
    </source>
</evidence>
<protein>
    <submittedName>
        <fullName evidence="4">Unannotated protein</fullName>
    </submittedName>
</protein>
<dbReference type="EMBL" id="CAFBJH010000039">
    <property type="protein sequence ID" value="CAB4850190.1"/>
    <property type="molecule type" value="Genomic_DNA"/>
</dbReference>
<gene>
    <name evidence="1" type="ORF">UFOPK3287_00720</name>
    <name evidence="2" type="ORF">UFOPK3558_00519</name>
    <name evidence="3" type="ORF">UFOPK4074_00527</name>
    <name evidence="4" type="ORF">UFOPK4372_00563</name>
</gene>
<evidence type="ECO:0000313" key="2">
    <source>
        <dbReference type="EMBL" id="CAB4897827.1"/>
    </source>
</evidence>
<dbReference type="AlphaFoldDB" id="A0A6J7V0Y2"/>
<dbReference type="EMBL" id="CAFBMI010000030">
    <property type="protein sequence ID" value="CAB4897827.1"/>
    <property type="molecule type" value="Genomic_DNA"/>
</dbReference>
<dbReference type="EMBL" id="CAFBQZ010000031">
    <property type="protein sequence ID" value="CAB5072165.1"/>
    <property type="molecule type" value="Genomic_DNA"/>
</dbReference>
<sequence length="378" mass="41627">MAMRLFFLRKVSISLAVSIPLVLFASPALAATKAGSACTSNGATTTASSIKYVCTKLGKNLIWSMVTSLTPIAASYSPADIEKAVSDSWAQWRANKLKATPKLILKSQKGYSPDWEVVTKKAVPYLLNVLNGNGLKMVPTPFFAFGETEEFRAKAFKEYGCKAPYMKNMEIAIYCAAADIGSGGLRIGRPGEPMANGYKLNDQEIKLLTFIDMHEVAIFYEAQAQYGDIAYDGTKSQIPSWLREGTAQIVALLGANDLVTPGGAYSDFKQDGQTVGPKPEGLCDKDLQDYEGLDKHWSSGCVNSQNFYAVELLVAKHGGFGALYNFDIFFGKNEDWPTDFQKAFGISREDFYKEWYSYLGLAQTDWPSIRAPKPAEHY</sequence>
<name>A0A6J7V0Y2_9ZZZZ</name>
<dbReference type="EMBL" id="CAFBPG010000033">
    <property type="protein sequence ID" value="CAB5008818.1"/>
    <property type="molecule type" value="Genomic_DNA"/>
</dbReference>
<accession>A0A6J7V0Y2</accession>
<organism evidence="4">
    <name type="scientific">freshwater metagenome</name>
    <dbReference type="NCBI Taxonomy" id="449393"/>
    <lineage>
        <taxon>unclassified sequences</taxon>
        <taxon>metagenomes</taxon>
        <taxon>ecological metagenomes</taxon>
    </lineage>
</organism>
<evidence type="ECO:0000313" key="3">
    <source>
        <dbReference type="EMBL" id="CAB5008818.1"/>
    </source>
</evidence>
<evidence type="ECO:0000313" key="4">
    <source>
        <dbReference type="EMBL" id="CAB5072165.1"/>
    </source>
</evidence>